<proteinExistence type="predicted"/>
<dbReference type="PANTHER" id="PTHR42870:SF1">
    <property type="entry name" value="NON-SPECIFIC LIPID-TRANSFER PROTEIN-LIKE 2"/>
    <property type="match status" value="1"/>
</dbReference>
<feature type="domain" description="Thiolase C-terminal" evidence="1">
    <location>
        <begin position="262"/>
        <end position="389"/>
    </location>
</feature>
<sequence length="391" mass="41570">MTVAFPSDTAIVGLGESRYGRRGSITEVSEFQLLCEAIAAAAEDAGLDVGEIDGFCSFADERHEPVRIQQTLGIPQMRFSNLVWGAAGGGCSASVMNAALAVHAGICKTVVVYRSLCQGQYARFGQYRPRPIGGSYMTPFGLLTPAQYTALTFRRYMFEQGTTEQQLAAVPLTFRAHAQRNPRAIQFGKPLTKEEYFAARYIATPFRLYDCCLETDGACALIVTSLEKARDLRQKPARILAAAQASNKGWGLGPVASHNMALEDYGTTNSRALAEALFAMAGIGPEDVDVAQFYDAFSGLVLMALEDFGFVPRGGGGPFAAAGNLAWPNGTLPTNTAGGLLSEAYLHGLNLVSEGVRQIRGTSTAQVADAEISFVNSGGGAGHKSALILSR</sequence>
<comment type="caution">
    <text evidence="2">The sequence shown here is derived from an EMBL/GenBank/DDBJ whole genome shotgun (WGS) entry which is preliminary data.</text>
</comment>
<gene>
    <name evidence="2" type="ORF">D9R14_18400</name>
</gene>
<protein>
    <recommendedName>
        <fullName evidence="1">Thiolase C-terminal domain-containing protein</fullName>
    </recommendedName>
</protein>
<organism evidence="2 3">
    <name type="scientific">Xanthobacter tagetidis</name>
    <dbReference type="NCBI Taxonomy" id="60216"/>
    <lineage>
        <taxon>Bacteria</taxon>
        <taxon>Pseudomonadati</taxon>
        <taxon>Pseudomonadota</taxon>
        <taxon>Alphaproteobacteria</taxon>
        <taxon>Hyphomicrobiales</taxon>
        <taxon>Xanthobacteraceae</taxon>
        <taxon>Xanthobacter</taxon>
    </lineage>
</organism>
<evidence type="ECO:0000313" key="3">
    <source>
        <dbReference type="Proteomes" id="UP000269692"/>
    </source>
</evidence>
<evidence type="ECO:0000313" key="2">
    <source>
        <dbReference type="EMBL" id="RLP74646.1"/>
    </source>
</evidence>
<dbReference type="AlphaFoldDB" id="A0A3L7A2V7"/>
<dbReference type="RefSeq" id="WP_121624808.1">
    <property type="nucleotide sequence ID" value="NZ_JACIIW010000010.1"/>
</dbReference>
<dbReference type="GO" id="GO:0003988">
    <property type="term" value="F:acetyl-CoA C-acyltransferase activity"/>
    <property type="evidence" value="ECO:0007669"/>
    <property type="project" value="UniProtKB-ARBA"/>
</dbReference>
<accession>A0A3L7A2V7</accession>
<name>A0A3L7A2V7_9HYPH</name>
<dbReference type="InterPro" id="IPR002155">
    <property type="entry name" value="Thiolase"/>
</dbReference>
<dbReference type="SUPFAM" id="SSF53901">
    <property type="entry name" value="Thiolase-like"/>
    <property type="match status" value="2"/>
</dbReference>
<dbReference type="Gene3D" id="3.40.47.10">
    <property type="match status" value="1"/>
</dbReference>
<dbReference type="InterPro" id="IPR016039">
    <property type="entry name" value="Thiolase-like"/>
</dbReference>
<dbReference type="PANTHER" id="PTHR42870">
    <property type="entry name" value="ACETYL-COA C-ACETYLTRANSFERASE"/>
    <property type="match status" value="1"/>
</dbReference>
<dbReference type="InterPro" id="IPR055140">
    <property type="entry name" value="Thiolase_C_2"/>
</dbReference>
<dbReference type="OrthoDB" id="9790314at2"/>
<keyword evidence="3" id="KW-1185">Reference proteome</keyword>
<evidence type="ECO:0000259" key="1">
    <source>
        <dbReference type="Pfam" id="PF22691"/>
    </source>
</evidence>
<dbReference type="Proteomes" id="UP000269692">
    <property type="component" value="Unassembled WGS sequence"/>
</dbReference>
<dbReference type="CDD" id="cd00829">
    <property type="entry name" value="SCP-x_thiolase"/>
    <property type="match status" value="1"/>
</dbReference>
<dbReference type="PIRSF" id="PIRSF000429">
    <property type="entry name" value="Ac-CoA_Ac_transf"/>
    <property type="match status" value="1"/>
</dbReference>
<dbReference type="EMBL" id="RCTF01000018">
    <property type="protein sequence ID" value="RLP74646.1"/>
    <property type="molecule type" value="Genomic_DNA"/>
</dbReference>
<dbReference type="Pfam" id="PF22691">
    <property type="entry name" value="Thiolase_C_1"/>
    <property type="match status" value="1"/>
</dbReference>
<reference evidence="2 3" key="1">
    <citation type="submission" date="2018-10" db="EMBL/GenBank/DDBJ databases">
        <title>Xanthobacter tagetidis genome sequencing and assembly.</title>
        <authorList>
            <person name="Maclea K.S."/>
            <person name="Goen A.E."/>
            <person name="Fatima S.A."/>
        </authorList>
    </citation>
    <scope>NUCLEOTIDE SEQUENCE [LARGE SCALE GENOMIC DNA]</scope>
    <source>
        <strain evidence="2 3">ATCC 700314</strain>
    </source>
</reference>